<dbReference type="PANTHER" id="PTHR14152">
    <property type="entry name" value="SQUAMOUS CELL CARCINOMA ANTIGEN RECOGNISED BY CYTOTOXIC T LYMPHOCYTES"/>
    <property type="match status" value="1"/>
</dbReference>
<evidence type="ECO:0000256" key="5">
    <source>
        <dbReference type="ARBA" id="ARBA00023242"/>
    </source>
</evidence>
<dbReference type="Pfam" id="PF03343">
    <property type="entry name" value="SART-1"/>
    <property type="match status" value="1"/>
</dbReference>
<proteinExistence type="inferred from homology"/>
<dbReference type="AlphaFoldDB" id="K1WCP9"/>
<dbReference type="OrthoDB" id="5583at2759"/>
<comment type="similarity">
    <text evidence="2">Belongs to the SNU66/SART1 family.</text>
</comment>
<sequence length="691" mass="78226">MASESTPQDSLSLEETNKVRISLGLKPIGAEPEDGEPEEEDRDAIAERNFSERVREEKRQRAENEIKERIEKYVPPLNIHLLTAHRQKNQRALHAKLKGSTLGDAGKDDLDAKSWAKKLKKRSAKREAELAARRAKEMAEADAAAYDERDLVGLRVAHDTDDLVEGEDVVLTLRDARVLDGEEDELQDVALADREADAARAERARRAKAQYTGYDDEEFTTGRIGKKAEVLSKYDDGFSADSTRAEGFRLGEAPPPKRVEEEEEELGRAPDSKVKLSLDFAQDWDVDDYMREGDKGFKVKKRKVKRKTRQREVDPEDSAAMDVEPTFERRRVEDAPDNLVDDDDLQAALARSRRANNKKKRVRPEELAERIKAEREAEPEPEKEAEGEDDGRITFDETSEFVRNVTAEGKINRSKSATGTPAPRTAVSEEPEGKPQVIQIERVEGIEDAEMSDEEDGDDELAEMAAREGLSLAEYRLKIDAQMAEMSQLSAEDAPDAPTTEEPKITQGMAGALALLRNQGSLEKKDAATLEAEKRKERLQKQHDLWLADHKRRLAREEMDKLAARGTAHQKDQAQREYENRQREMAEAKAALEEFKHYRPEVELKYHDEFGREMTPKEAWKSLSHRFHGKTSGRMKTEKRLKKIEEERKAKAMLAGDTPLGMGAAFQKRQEKTGQAHMVLSVGNRGSVQKK</sequence>
<feature type="compositionally biased region" description="Basic and acidic residues" evidence="6">
    <location>
        <begin position="363"/>
        <end position="395"/>
    </location>
</feature>
<evidence type="ECO:0000256" key="3">
    <source>
        <dbReference type="ARBA" id="ARBA00022664"/>
    </source>
</evidence>
<evidence type="ECO:0000313" key="8">
    <source>
        <dbReference type="Proteomes" id="UP000006757"/>
    </source>
</evidence>
<evidence type="ECO:0000256" key="1">
    <source>
        <dbReference type="ARBA" id="ARBA00004123"/>
    </source>
</evidence>
<dbReference type="STRING" id="1220162.K1WCP9"/>
<dbReference type="eggNOG" id="KOG2217">
    <property type="taxonomic scope" value="Eukaryota"/>
</dbReference>
<evidence type="ECO:0000256" key="2">
    <source>
        <dbReference type="ARBA" id="ARBA00006076"/>
    </source>
</evidence>
<dbReference type="OMA" id="KRRDYTG"/>
<feature type="compositionally biased region" description="Acidic residues" evidence="6">
    <location>
        <begin position="446"/>
        <end position="460"/>
    </location>
</feature>
<feature type="compositionally biased region" description="Basic residues" evidence="6">
    <location>
        <begin position="351"/>
        <end position="362"/>
    </location>
</feature>
<organism evidence="7 8">
    <name type="scientific">Trichosporon asahii var. asahii (strain CBS 8904)</name>
    <name type="common">Yeast</name>
    <dbReference type="NCBI Taxonomy" id="1220162"/>
    <lineage>
        <taxon>Eukaryota</taxon>
        <taxon>Fungi</taxon>
        <taxon>Dikarya</taxon>
        <taxon>Basidiomycota</taxon>
        <taxon>Agaricomycotina</taxon>
        <taxon>Tremellomycetes</taxon>
        <taxon>Trichosporonales</taxon>
        <taxon>Trichosporonaceae</taxon>
        <taxon>Trichosporon</taxon>
    </lineage>
</organism>
<accession>K1WCP9</accession>
<dbReference type="FunCoup" id="K1WCP9">
    <property type="interactions" value="610"/>
</dbReference>
<evidence type="ECO:0000256" key="6">
    <source>
        <dbReference type="SAM" id="MobiDB-lite"/>
    </source>
</evidence>
<feature type="region of interest" description="Disordered" evidence="6">
    <location>
        <begin position="300"/>
        <end position="460"/>
    </location>
</feature>
<evidence type="ECO:0008006" key="9">
    <source>
        <dbReference type="Google" id="ProtNLM"/>
    </source>
</evidence>
<dbReference type="Pfam" id="PF19252">
    <property type="entry name" value="HIND"/>
    <property type="match status" value="1"/>
</dbReference>
<name>K1WCP9_TRIAC</name>
<evidence type="ECO:0000313" key="7">
    <source>
        <dbReference type="EMBL" id="EKC99403.1"/>
    </source>
</evidence>
<keyword evidence="8" id="KW-1185">Reference proteome</keyword>
<keyword evidence="5" id="KW-0539">Nucleus</keyword>
<dbReference type="InParanoid" id="K1WCP9"/>
<feature type="region of interest" description="Disordered" evidence="6">
    <location>
        <begin position="561"/>
        <end position="585"/>
    </location>
</feature>
<feature type="compositionally biased region" description="Basic and acidic residues" evidence="6">
    <location>
        <begin position="43"/>
        <end position="62"/>
    </location>
</feature>
<dbReference type="PANTHER" id="PTHR14152:SF5">
    <property type="entry name" value="U4_U6.U5 TRI-SNRNP-ASSOCIATED PROTEIN 1"/>
    <property type="match status" value="1"/>
</dbReference>
<protein>
    <recommendedName>
        <fullName evidence="9">U4/U6.U5 tri-snRNP-associated protein 1</fullName>
    </recommendedName>
</protein>
<dbReference type="GO" id="GO:0000481">
    <property type="term" value="P:maturation of 5S rRNA"/>
    <property type="evidence" value="ECO:0007669"/>
    <property type="project" value="TreeGrafter"/>
</dbReference>
<comment type="caution">
    <text evidence="7">The sequence shown here is derived from an EMBL/GenBank/DDBJ whole genome shotgun (WGS) entry which is preliminary data.</text>
</comment>
<gene>
    <name evidence="7" type="ORF">A1Q2_06340</name>
</gene>
<feature type="compositionally biased region" description="Basic and acidic residues" evidence="6">
    <location>
        <begin position="243"/>
        <end position="272"/>
    </location>
</feature>
<feature type="compositionally biased region" description="Acidic residues" evidence="6">
    <location>
        <begin position="335"/>
        <end position="345"/>
    </location>
</feature>
<dbReference type="GO" id="GO:0046540">
    <property type="term" value="C:U4/U6 x U5 tri-snRNP complex"/>
    <property type="evidence" value="ECO:0007669"/>
    <property type="project" value="InterPro"/>
</dbReference>
<dbReference type="EMBL" id="AMBO01000372">
    <property type="protein sequence ID" value="EKC99403.1"/>
    <property type="molecule type" value="Genomic_DNA"/>
</dbReference>
<dbReference type="HOGENOM" id="CLU_009379_2_1_1"/>
<reference evidence="7 8" key="1">
    <citation type="journal article" date="2012" name="Eukaryot. Cell">
        <title>Genome sequence of the Trichosporon asahii environmental strain CBS 8904.</title>
        <authorList>
            <person name="Yang R.Y."/>
            <person name="Li H.T."/>
            <person name="Zhu H."/>
            <person name="Zhou G.P."/>
            <person name="Wang M."/>
            <person name="Wang L."/>
        </authorList>
    </citation>
    <scope>NUCLEOTIDE SEQUENCE [LARGE SCALE GENOMIC DNA]</scope>
    <source>
        <strain evidence="7 8">CBS 8904</strain>
    </source>
</reference>
<dbReference type="InterPro" id="IPR005011">
    <property type="entry name" value="SNU66/SART1"/>
</dbReference>
<evidence type="ECO:0000256" key="4">
    <source>
        <dbReference type="ARBA" id="ARBA00023187"/>
    </source>
</evidence>
<feature type="compositionally biased region" description="Polar residues" evidence="6">
    <location>
        <begin position="1"/>
        <end position="14"/>
    </location>
</feature>
<feature type="compositionally biased region" description="Acidic residues" evidence="6">
    <location>
        <begin position="31"/>
        <end position="42"/>
    </location>
</feature>
<keyword evidence="4" id="KW-0508">mRNA splicing</keyword>
<dbReference type="Proteomes" id="UP000006757">
    <property type="component" value="Unassembled WGS sequence"/>
</dbReference>
<feature type="region of interest" description="Disordered" evidence="6">
    <location>
        <begin position="672"/>
        <end position="691"/>
    </location>
</feature>
<keyword evidence="3" id="KW-0507">mRNA processing</keyword>
<dbReference type="InterPro" id="IPR045347">
    <property type="entry name" value="HIND"/>
</dbReference>
<feature type="region of interest" description="Disordered" evidence="6">
    <location>
        <begin position="1"/>
        <end position="62"/>
    </location>
</feature>
<feature type="compositionally biased region" description="Basic residues" evidence="6">
    <location>
        <begin position="300"/>
        <end position="309"/>
    </location>
</feature>
<feature type="region of interest" description="Disordered" evidence="6">
    <location>
        <begin position="235"/>
        <end position="272"/>
    </location>
</feature>
<comment type="subcellular location">
    <subcellularLocation>
        <location evidence="1">Nucleus</location>
    </subcellularLocation>
</comment>
<dbReference type="GO" id="GO:0045292">
    <property type="term" value="P:mRNA cis splicing, via spliceosome"/>
    <property type="evidence" value="ECO:0007669"/>
    <property type="project" value="TreeGrafter"/>
</dbReference>